<feature type="region of interest" description="Disordered" evidence="4">
    <location>
        <begin position="33"/>
        <end position="132"/>
    </location>
</feature>
<dbReference type="InterPro" id="IPR001254">
    <property type="entry name" value="Trypsin_dom"/>
</dbReference>
<dbReference type="CDD" id="cd00190">
    <property type="entry name" value="Tryp_SPc"/>
    <property type="match status" value="1"/>
</dbReference>
<sequence length="358" mass="38771">MIMKWFIAFLLISSTLGAPGRFASQFEKEGNNDGGILVEHSHHPQLNKQNPITLEVSSEEDQSSEEFDNEAGLRQEEEESSNDFDDKTDSEEESLEKVDDGRDIEEDTSENDVSDEDRKDRPEIPKIIGGEPVADGEFPYQVSIQAIDMFGHSHFCGGVIMSQTSIVTAAQCVQSQDAKNLVVIAGIRELYVACEHAQQKDVQSIIVHPEYDANTNNNDIAILQLTSMLTFDDWVNSIGLAEGVVADATECTTIGWGSTAESGSYAAVLQKLSVTVVGDAECQQSYEGTANIVDSTMVCAGGEGGDIDFCQGDEGGPLACGGLLHGMASWGYGCARGYPGVYTEAIHYKSWIEENISL</sequence>
<dbReference type="EMBL" id="IACT01006798">
    <property type="protein sequence ID" value="LAC25921.1"/>
    <property type="molecule type" value="mRNA"/>
</dbReference>
<evidence type="ECO:0000256" key="1">
    <source>
        <dbReference type="ARBA" id="ARBA00004613"/>
    </source>
</evidence>
<accession>A0A6A7G5B2</accession>
<reference evidence="7" key="1">
    <citation type="submission" date="2017-11" db="EMBL/GenBank/DDBJ databases">
        <title>The sensing device of the deep-sea amphipod.</title>
        <authorList>
            <person name="Kobayashi H."/>
            <person name="Nagahama T."/>
            <person name="Arai W."/>
            <person name="Sasagawa Y."/>
            <person name="Umeda M."/>
            <person name="Hayashi T."/>
            <person name="Nikaido I."/>
            <person name="Watanabe H."/>
            <person name="Oguri K."/>
            <person name="Kitazato H."/>
            <person name="Fujioka K."/>
            <person name="Kido Y."/>
            <person name="Takami H."/>
        </authorList>
    </citation>
    <scope>NUCLEOTIDE SEQUENCE</scope>
    <source>
        <tissue evidence="7">Whole body</tissue>
    </source>
</reference>
<feature type="compositionally biased region" description="Acidic residues" evidence="4">
    <location>
        <begin position="57"/>
        <end position="69"/>
    </location>
</feature>
<keyword evidence="2" id="KW-0964">Secreted</keyword>
<dbReference type="PANTHER" id="PTHR24252">
    <property type="entry name" value="ACROSIN-RELATED"/>
    <property type="match status" value="1"/>
</dbReference>
<dbReference type="GO" id="GO:0016485">
    <property type="term" value="P:protein processing"/>
    <property type="evidence" value="ECO:0007669"/>
    <property type="project" value="UniProtKB-ARBA"/>
</dbReference>
<feature type="compositionally biased region" description="Acidic residues" evidence="4">
    <location>
        <begin position="76"/>
        <end position="94"/>
    </location>
</feature>
<dbReference type="InterPro" id="IPR001314">
    <property type="entry name" value="Peptidase_S1A"/>
</dbReference>
<dbReference type="PRINTS" id="PR00722">
    <property type="entry name" value="CHYMOTRYPSIN"/>
</dbReference>
<comment type="subcellular location">
    <subcellularLocation>
        <location evidence="1">Secreted</location>
    </subcellularLocation>
</comment>
<dbReference type="InterPro" id="IPR009003">
    <property type="entry name" value="Peptidase_S1_PA"/>
</dbReference>
<feature type="chain" id="PRO_5025590462" evidence="5">
    <location>
        <begin position="18"/>
        <end position="358"/>
    </location>
</feature>
<dbReference type="SUPFAM" id="SSF50494">
    <property type="entry name" value="Trypsin-like serine proteases"/>
    <property type="match status" value="1"/>
</dbReference>
<dbReference type="GO" id="GO:0004252">
    <property type="term" value="F:serine-type endopeptidase activity"/>
    <property type="evidence" value="ECO:0007669"/>
    <property type="project" value="InterPro"/>
</dbReference>
<dbReference type="PROSITE" id="PS50240">
    <property type="entry name" value="TRYPSIN_DOM"/>
    <property type="match status" value="1"/>
</dbReference>
<evidence type="ECO:0000256" key="4">
    <source>
        <dbReference type="SAM" id="MobiDB-lite"/>
    </source>
</evidence>
<keyword evidence="5" id="KW-0732">Signal</keyword>
<dbReference type="InterPro" id="IPR043504">
    <property type="entry name" value="Peptidase_S1_PA_chymotrypsin"/>
</dbReference>
<evidence type="ECO:0000256" key="5">
    <source>
        <dbReference type="SAM" id="SignalP"/>
    </source>
</evidence>
<evidence type="ECO:0000313" key="7">
    <source>
        <dbReference type="EMBL" id="LAC25921.1"/>
    </source>
</evidence>
<name>A0A6A7G5B2_9CRUS</name>
<dbReference type="SMART" id="SM00020">
    <property type="entry name" value="Tryp_SPc"/>
    <property type="match status" value="1"/>
</dbReference>
<proteinExistence type="evidence at transcript level"/>
<dbReference type="Gene3D" id="2.40.10.10">
    <property type="entry name" value="Trypsin-like serine proteases"/>
    <property type="match status" value="1"/>
</dbReference>
<feature type="domain" description="Peptidase S1" evidence="6">
    <location>
        <begin position="127"/>
        <end position="357"/>
    </location>
</feature>
<dbReference type="AlphaFoldDB" id="A0A6A7G5B2"/>
<feature type="compositionally biased region" description="Acidic residues" evidence="4">
    <location>
        <begin position="102"/>
        <end position="115"/>
    </location>
</feature>
<dbReference type="Pfam" id="PF00089">
    <property type="entry name" value="Trypsin"/>
    <property type="match status" value="1"/>
</dbReference>
<dbReference type="GO" id="GO:0005576">
    <property type="term" value="C:extracellular region"/>
    <property type="evidence" value="ECO:0007669"/>
    <property type="project" value="UniProtKB-SubCell"/>
</dbReference>
<organism evidence="7">
    <name type="scientific">Hirondellea gigas</name>
    <dbReference type="NCBI Taxonomy" id="1518452"/>
    <lineage>
        <taxon>Eukaryota</taxon>
        <taxon>Metazoa</taxon>
        <taxon>Ecdysozoa</taxon>
        <taxon>Arthropoda</taxon>
        <taxon>Crustacea</taxon>
        <taxon>Multicrustacea</taxon>
        <taxon>Malacostraca</taxon>
        <taxon>Eumalacostraca</taxon>
        <taxon>Peracarida</taxon>
        <taxon>Amphipoda</taxon>
        <taxon>Amphilochidea</taxon>
        <taxon>Lysianassida</taxon>
        <taxon>Lysianassidira</taxon>
        <taxon>Lysianassoidea</taxon>
        <taxon>Lysianassidae</taxon>
        <taxon>Hirondellea</taxon>
    </lineage>
</organism>
<feature type="signal peptide" evidence="5">
    <location>
        <begin position="1"/>
        <end position="17"/>
    </location>
</feature>
<keyword evidence="3" id="KW-1015">Disulfide bond</keyword>
<protein>
    <submittedName>
        <fullName evidence="7">Trypsin-1-like</fullName>
    </submittedName>
</protein>
<dbReference type="PANTHER" id="PTHR24252:SF11">
    <property type="entry name" value="ATRIAL NATRIURETIC PEPTIDE-CONVERTING ENZYME ISOFORM X1"/>
    <property type="match status" value="1"/>
</dbReference>
<evidence type="ECO:0000256" key="2">
    <source>
        <dbReference type="ARBA" id="ARBA00022525"/>
    </source>
</evidence>
<evidence type="ECO:0000259" key="6">
    <source>
        <dbReference type="PROSITE" id="PS50240"/>
    </source>
</evidence>
<evidence type="ECO:0000256" key="3">
    <source>
        <dbReference type="ARBA" id="ARBA00023157"/>
    </source>
</evidence>
<dbReference type="FunFam" id="2.40.10.10:FF:000047">
    <property type="entry name" value="Trypsin eta"/>
    <property type="match status" value="1"/>
</dbReference>